<comment type="similarity">
    <text evidence="2">Belongs to the bacterial sugar transferase family.</text>
</comment>
<proteinExistence type="inferred from homology"/>
<dbReference type="GO" id="GO:0016740">
    <property type="term" value="F:transferase activity"/>
    <property type="evidence" value="ECO:0007669"/>
    <property type="project" value="UniProtKB-KW"/>
</dbReference>
<dbReference type="InterPro" id="IPR017475">
    <property type="entry name" value="EPS_sugar_tfrase"/>
</dbReference>
<feature type="transmembrane region" description="Helical" evidence="8">
    <location>
        <begin position="115"/>
        <end position="134"/>
    </location>
</feature>
<evidence type="ECO:0000256" key="3">
    <source>
        <dbReference type="ARBA" id="ARBA00022679"/>
    </source>
</evidence>
<evidence type="ECO:0000256" key="1">
    <source>
        <dbReference type="ARBA" id="ARBA00004141"/>
    </source>
</evidence>
<name>A0ABT6SU27_9ACTN</name>
<dbReference type="Proteomes" id="UP001237105">
    <property type="component" value="Unassembled WGS sequence"/>
</dbReference>
<feature type="compositionally biased region" description="Polar residues" evidence="7">
    <location>
        <begin position="1"/>
        <end position="12"/>
    </location>
</feature>
<evidence type="ECO:0000259" key="9">
    <source>
        <dbReference type="Pfam" id="PF02397"/>
    </source>
</evidence>
<dbReference type="RefSeq" id="WP_282535027.1">
    <property type="nucleotide sequence ID" value="NZ_JASCIS010000009.1"/>
</dbReference>
<feature type="domain" description="Bacterial sugar transferase" evidence="9">
    <location>
        <begin position="316"/>
        <end position="497"/>
    </location>
</feature>
<protein>
    <submittedName>
        <fullName evidence="10">Sugar transferase</fullName>
        <ecNumber evidence="10">2.7.8.-</ecNumber>
    </submittedName>
</protein>
<gene>
    <name evidence="10" type="ORF">QIT00_11175</name>
</gene>
<evidence type="ECO:0000256" key="2">
    <source>
        <dbReference type="ARBA" id="ARBA00006464"/>
    </source>
</evidence>
<keyword evidence="3 10" id="KW-0808">Transferase</keyword>
<dbReference type="PANTHER" id="PTHR30576:SF0">
    <property type="entry name" value="UNDECAPRENYL-PHOSPHATE N-ACETYLGALACTOSAMINYL 1-PHOSPHATE TRANSFERASE-RELATED"/>
    <property type="match status" value="1"/>
</dbReference>
<comment type="subcellular location">
    <subcellularLocation>
        <location evidence="1">Membrane</location>
        <topology evidence="1">Multi-pass membrane protein</topology>
    </subcellularLocation>
</comment>
<dbReference type="EMBL" id="JASCIS010000009">
    <property type="protein sequence ID" value="MDI3419117.1"/>
    <property type="molecule type" value="Genomic_DNA"/>
</dbReference>
<sequence>MTPHSSALSATAPSGREFQDVGAGVRTPGVQERRVRAVMPRAPRRGRSARSLWVGDVGAVVLATALMARTSAVVTQFGELLALVVLLALAQTGLHLRKGLYQDRLSRSVLAETPALASCTLLVWGAAAALLAAWDHGYALSFSALGLAVAMQVLTLIVLRAVCHQVWRVRRSRRPHPAIIVGQGPDVHRLVHVLQQQPQLGLHPVGLATTSRFPPPFSGDRGPALPVLTDRDAVLRALIQNGVRHVVLARSGGSPTLPAPDLMRLFATHGQQVWIVDSGEENHQVVPPRSLPDHLYGYPAQLLRTRAARRPSMYVKRAVDVVMSGAALVLLAPVLVVCALAVRCSDGSGVLFRQVRIGQDERPFMLLKFRTLRPADDVESETRWNVAGDARMSRVGGFLRRSSLDELPQLWNVLRGDMSLVGPRPERPYFVAKFAKEHPGYAARHRMPAGITGLAQVNGLRGDTSIADRARFDNRYITTWTLWQDITVMLRTAVSLLRLGGG</sequence>
<dbReference type="NCBIfam" id="TIGR03025">
    <property type="entry name" value="EPS_sugtrans"/>
    <property type="match status" value="1"/>
</dbReference>
<evidence type="ECO:0000313" key="11">
    <source>
        <dbReference type="Proteomes" id="UP001237105"/>
    </source>
</evidence>
<evidence type="ECO:0000256" key="8">
    <source>
        <dbReference type="SAM" id="Phobius"/>
    </source>
</evidence>
<keyword evidence="6 8" id="KW-0472">Membrane</keyword>
<feature type="transmembrane region" description="Helical" evidence="8">
    <location>
        <begin position="51"/>
        <end position="68"/>
    </location>
</feature>
<keyword evidence="5 8" id="KW-1133">Transmembrane helix</keyword>
<feature type="transmembrane region" description="Helical" evidence="8">
    <location>
        <begin position="140"/>
        <end position="163"/>
    </location>
</feature>
<feature type="transmembrane region" description="Helical" evidence="8">
    <location>
        <begin position="318"/>
        <end position="342"/>
    </location>
</feature>
<evidence type="ECO:0000313" key="10">
    <source>
        <dbReference type="EMBL" id="MDI3419117.1"/>
    </source>
</evidence>
<comment type="caution">
    <text evidence="10">The sequence shown here is derived from an EMBL/GenBank/DDBJ whole genome shotgun (WGS) entry which is preliminary data.</text>
</comment>
<keyword evidence="4 8" id="KW-0812">Transmembrane</keyword>
<dbReference type="InterPro" id="IPR003362">
    <property type="entry name" value="Bact_transf"/>
</dbReference>
<dbReference type="Pfam" id="PF02397">
    <property type="entry name" value="Bac_transf"/>
    <property type="match status" value="1"/>
</dbReference>
<dbReference type="PANTHER" id="PTHR30576">
    <property type="entry name" value="COLANIC BIOSYNTHESIS UDP-GLUCOSE LIPID CARRIER TRANSFERASE"/>
    <property type="match status" value="1"/>
</dbReference>
<dbReference type="Pfam" id="PF13727">
    <property type="entry name" value="CoA_binding_3"/>
    <property type="match status" value="1"/>
</dbReference>
<evidence type="ECO:0000256" key="5">
    <source>
        <dbReference type="ARBA" id="ARBA00022989"/>
    </source>
</evidence>
<feature type="transmembrane region" description="Helical" evidence="8">
    <location>
        <begin position="74"/>
        <end position="94"/>
    </location>
</feature>
<accession>A0ABT6SU27</accession>
<keyword evidence="11" id="KW-1185">Reference proteome</keyword>
<feature type="region of interest" description="Disordered" evidence="7">
    <location>
        <begin position="1"/>
        <end position="23"/>
    </location>
</feature>
<dbReference type="EC" id="2.7.8.-" evidence="10"/>
<evidence type="ECO:0000256" key="4">
    <source>
        <dbReference type="ARBA" id="ARBA00022692"/>
    </source>
</evidence>
<evidence type="ECO:0000256" key="7">
    <source>
        <dbReference type="SAM" id="MobiDB-lite"/>
    </source>
</evidence>
<evidence type="ECO:0000256" key="6">
    <source>
        <dbReference type="ARBA" id="ARBA00023136"/>
    </source>
</evidence>
<reference evidence="10 11" key="1">
    <citation type="submission" date="2023-05" db="EMBL/GenBank/DDBJ databases">
        <title>Draft genome sequence of Streptomyces sp. B-S-A12 isolated from a cave soil in Thailand.</title>
        <authorList>
            <person name="Chamroensaksri N."/>
            <person name="Muangham S."/>
        </authorList>
    </citation>
    <scope>NUCLEOTIDE SEQUENCE [LARGE SCALE GENOMIC DNA]</scope>
    <source>
        <strain evidence="10 11">B-S-A12</strain>
    </source>
</reference>
<organism evidence="10 11">
    <name type="scientific">Streptomyces luteolus</name>
    <dbReference type="NCBI Taxonomy" id="3043615"/>
    <lineage>
        <taxon>Bacteria</taxon>
        <taxon>Bacillati</taxon>
        <taxon>Actinomycetota</taxon>
        <taxon>Actinomycetes</taxon>
        <taxon>Kitasatosporales</taxon>
        <taxon>Streptomycetaceae</taxon>
        <taxon>Streptomyces</taxon>
    </lineage>
</organism>